<dbReference type="GO" id="GO:0003700">
    <property type="term" value="F:DNA-binding transcription factor activity"/>
    <property type="evidence" value="ECO:0007669"/>
    <property type="project" value="InterPro"/>
</dbReference>
<feature type="repeat" description="TPR" evidence="4">
    <location>
        <begin position="423"/>
        <end position="456"/>
    </location>
</feature>
<dbReference type="SUPFAM" id="SSF46689">
    <property type="entry name" value="Homeodomain-like"/>
    <property type="match status" value="1"/>
</dbReference>
<evidence type="ECO:0000313" key="8">
    <source>
        <dbReference type="EMBL" id="GHB53774.1"/>
    </source>
</evidence>
<sequence length="656" mass="73656">MESGNTHHRTEEYQLKRLNELLDQNLEKSDYTIDAICEDLGVSRSQLFRMVKELTGLSPSLYIRQRRLLRGQELLKGTDWRINEITDKIGFDSPQAFTKYFTQEFGLSPSDYRRQQEAGPPKQATPVIPSANDIGESTGEPPGEERPRGIPSVPLGAVPGKRWKYLPILGLVALVLLALGVFGYSRFLASSSRASSEAFVNSVAILPFRNAGTDTTALLADGLAGQIHSSLSAVENLKVISRSSAELFRDTRKTIPQIAAELHVNYILVGRLKQMGQHMLVSVELVEAAQDRTLWSKTYQGTDEALMGFMTTVARQTILALDQKLTDAESRRMDRTPTGNSDALREYLIGKQLMLSRSADKLKASLLRFDRAIALDSGFADAYARKALAYFLLGTDNMINLRKGISQSEQNALKAIRLDPENGLAYAILANSYRELNQWEQAVTTYQIALGHSPNDAEINYWYSITLRSLGRFEEAIQYSTKALALDPLYPSIIVGHIGNYSYAGRYAEARQLIKEYALMLDEFYVYYYVKAYYYLNLGDYTNALKEMESCVSLNPDIPVLHSTLQYCRARVGQRAAAEAYLKTIPQIPSRYPDLAIVSAGLNDKENCLKYLRLGLNQGNMPYYLKVSPIFRFLHGDPRFQEILRQLGLLDPQPPA</sequence>
<dbReference type="PROSITE" id="PS01124">
    <property type="entry name" value="HTH_ARAC_FAMILY_2"/>
    <property type="match status" value="1"/>
</dbReference>
<dbReference type="SMART" id="SM00028">
    <property type="entry name" value="TPR"/>
    <property type="match status" value="4"/>
</dbReference>
<feature type="repeat" description="TPR" evidence="4">
    <location>
        <begin position="457"/>
        <end position="490"/>
    </location>
</feature>
<dbReference type="Pfam" id="PF13432">
    <property type="entry name" value="TPR_16"/>
    <property type="match status" value="1"/>
</dbReference>
<accession>A0A8J3G7V5</accession>
<evidence type="ECO:0000256" key="6">
    <source>
        <dbReference type="SAM" id="Phobius"/>
    </source>
</evidence>
<organism evidence="8 9">
    <name type="scientific">Persicitalea jodogahamensis</name>
    <dbReference type="NCBI Taxonomy" id="402147"/>
    <lineage>
        <taxon>Bacteria</taxon>
        <taxon>Pseudomonadati</taxon>
        <taxon>Bacteroidota</taxon>
        <taxon>Cytophagia</taxon>
        <taxon>Cytophagales</taxon>
        <taxon>Spirosomataceae</taxon>
        <taxon>Persicitalea</taxon>
    </lineage>
</organism>
<dbReference type="InterPro" id="IPR018062">
    <property type="entry name" value="HTH_AraC-typ_CS"/>
</dbReference>
<dbReference type="Gene3D" id="3.40.50.10610">
    <property type="entry name" value="ABC-type transport auxiliary lipoprotein component"/>
    <property type="match status" value="1"/>
</dbReference>
<dbReference type="PRINTS" id="PR00032">
    <property type="entry name" value="HTHARAC"/>
</dbReference>
<comment type="caution">
    <text evidence="8">The sequence shown here is derived from an EMBL/GenBank/DDBJ whole genome shotgun (WGS) entry which is preliminary data.</text>
</comment>
<dbReference type="SMART" id="SM00342">
    <property type="entry name" value="HTH_ARAC"/>
    <property type="match status" value="1"/>
</dbReference>
<keyword evidence="6" id="KW-0812">Transmembrane</keyword>
<dbReference type="GO" id="GO:0043565">
    <property type="term" value="F:sequence-specific DNA binding"/>
    <property type="evidence" value="ECO:0007669"/>
    <property type="project" value="InterPro"/>
</dbReference>
<keyword evidence="9" id="KW-1185">Reference proteome</keyword>
<evidence type="ECO:0000256" key="4">
    <source>
        <dbReference type="PROSITE-ProRule" id="PRU00339"/>
    </source>
</evidence>
<dbReference type="PROSITE" id="PS00041">
    <property type="entry name" value="HTH_ARAC_FAMILY_1"/>
    <property type="match status" value="1"/>
</dbReference>
<keyword evidence="6" id="KW-1133">Transmembrane helix</keyword>
<evidence type="ECO:0000313" key="9">
    <source>
        <dbReference type="Proteomes" id="UP000598271"/>
    </source>
</evidence>
<feature type="region of interest" description="Disordered" evidence="5">
    <location>
        <begin position="111"/>
        <end position="152"/>
    </location>
</feature>
<dbReference type="InterPro" id="IPR018060">
    <property type="entry name" value="HTH_AraC"/>
</dbReference>
<dbReference type="Pfam" id="PF12833">
    <property type="entry name" value="HTH_18"/>
    <property type="match status" value="1"/>
</dbReference>
<reference evidence="8 9" key="1">
    <citation type="journal article" date="2014" name="Int. J. Syst. Evol. Microbiol.">
        <title>Complete genome sequence of Corynebacterium casei LMG S-19264T (=DSM 44701T), isolated from a smear-ripened cheese.</title>
        <authorList>
            <consortium name="US DOE Joint Genome Institute (JGI-PGF)"/>
            <person name="Walter F."/>
            <person name="Albersmeier A."/>
            <person name="Kalinowski J."/>
            <person name="Ruckert C."/>
        </authorList>
    </citation>
    <scope>NUCLEOTIDE SEQUENCE [LARGE SCALE GENOMIC DNA]</scope>
    <source>
        <strain evidence="8 9">KCTC 12866</strain>
    </source>
</reference>
<evidence type="ECO:0000259" key="7">
    <source>
        <dbReference type="PROSITE" id="PS01124"/>
    </source>
</evidence>
<keyword evidence="2" id="KW-0238">DNA-binding</keyword>
<feature type="domain" description="HTH araC/xylS-type" evidence="7">
    <location>
        <begin position="16"/>
        <end position="115"/>
    </location>
</feature>
<evidence type="ECO:0000256" key="5">
    <source>
        <dbReference type="SAM" id="MobiDB-lite"/>
    </source>
</evidence>
<evidence type="ECO:0000256" key="2">
    <source>
        <dbReference type="ARBA" id="ARBA00023125"/>
    </source>
</evidence>
<feature type="repeat" description="TPR" evidence="4">
    <location>
        <begin position="525"/>
        <end position="558"/>
    </location>
</feature>
<feature type="transmembrane region" description="Helical" evidence="6">
    <location>
        <begin position="165"/>
        <end position="184"/>
    </location>
</feature>
<dbReference type="AlphaFoldDB" id="A0A8J3G7V5"/>
<dbReference type="Gene3D" id="1.25.40.10">
    <property type="entry name" value="Tetratricopeptide repeat domain"/>
    <property type="match status" value="2"/>
</dbReference>
<keyword evidence="3" id="KW-0804">Transcription</keyword>
<evidence type="ECO:0000256" key="1">
    <source>
        <dbReference type="ARBA" id="ARBA00023015"/>
    </source>
</evidence>
<dbReference type="InterPro" id="IPR009057">
    <property type="entry name" value="Homeodomain-like_sf"/>
</dbReference>
<dbReference type="PANTHER" id="PTHR43280">
    <property type="entry name" value="ARAC-FAMILY TRANSCRIPTIONAL REGULATOR"/>
    <property type="match status" value="1"/>
</dbReference>
<dbReference type="Pfam" id="PF13181">
    <property type="entry name" value="TPR_8"/>
    <property type="match status" value="1"/>
</dbReference>
<gene>
    <name evidence="8" type="ORF">GCM10007390_03310</name>
</gene>
<keyword evidence="1" id="KW-0805">Transcription regulation</keyword>
<dbReference type="Gene3D" id="1.10.10.60">
    <property type="entry name" value="Homeodomain-like"/>
    <property type="match status" value="2"/>
</dbReference>
<dbReference type="SUPFAM" id="SSF48452">
    <property type="entry name" value="TPR-like"/>
    <property type="match status" value="2"/>
</dbReference>
<keyword evidence="4" id="KW-0802">TPR repeat</keyword>
<name>A0A8J3G7V5_9BACT</name>
<dbReference type="InterPro" id="IPR011990">
    <property type="entry name" value="TPR-like_helical_dom_sf"/>
</dbReference>
<dbReference type="InterPro" id="IPR019734">
    <property type="entry name" value="TPR_rpt"/>
</dbReference>
<proteinExistence type="predicted"/>
<evidence type="ECO:0000256" key="3">
    <source>
        <dbReference type="ARBA" id="ARBA00023163"/>
    </source>
</evidence>
<dbReference type="InterPro" id="IPR020449">
    <property type="entry name" value="Tscrpt_reg_AraC-type_HTH"/>
</dbReference>
<dbReference type="Proteomes" id="UP000598271">
    <property type="component" value="Unassembled WGS sequence"/>
</dbReference>
<keyword evidence="6" id="KW-0472">Membrane</keyword>
<dbReference type="PANTHER" id="PTHR43280:SF2">
    <property type="entry name" value="HTH-TYPE TRANSCRIPTIONAL REGULATOR EXSA"/>
    <property type="match status" value="1"/>
</dbReference>
<protein>
    <recommendedName>
        <fullName evidence="7">HTH araC/xylS-type domain-containing protein</fullName>
    </recommendedName>
</protein>
<dbReference type="PROSITE" id="PS50005">
    <property type="entry name" value="TPR"/>
    <property type="match status" value="3"/>
</dbReference>
<dbReference type="EMBL" id="BMXF01000001">
    <property type="protein sequence ID" value="GHB53774.1"/>
    <property type="molecule type" value="Genomic_DNA"/>
</dbReference>